<feature type="transmembrane region" description="Helical" evidence="1">
    <location>
        <begin position="185"/>
        <end position="206"/>
    </location>
</feature>
<dbReference type="Proteomes" id="UP001221757">
    <property type="component" value="Unassembled WGS sequence"/>
</dbReference>
<comment type="caution">
    <text evidence="2">The sequence shown here is derived from an EMBL/GenBank/DDBJ whole genome shotgun (WGS) entry which is preliminary data.</text>
</comment>
<organism evidence="2 3">
    <name type="scientific">Mycena rosella</name>
    <name type="common">Pink bonnet</name>
    <name type="synonym">Agaricus rosellus</name>
    <dbReference type="NCBI Taxonomy" id="1033263"/>
    <lineage>
        <taxon>Eukaryota</taxon>
        <taxon>Fungi</taxon>
        <taxon>Dikarya</taxon>
        <taxon>Basidiomycota</taxon>
        <taxon>Agaricomycotina</taxon>
        <taxon>Agaricomycetes</taxon>
        <taxon>Agaricomycetidae</taxon>
        <taxon>Agaricales</taxon>
        <taxon>Marasmiineae</taxon>
        <taxon>Mycenaceae</taxon>
        <taxon>Mycena</taxon>
    </lineage>
</organism>
<evidence type="ECO:0000256" key="1">
    <source>
        <dbReference type="SAM" id="Phobius"/>
    </source>
</evidence>
<proteinExistence type="predicted"/>
<protein>
    <submittedName>
        <fullName evidence="2">Uncharacterized protein</fullName>
    </submittedName>
</protein>
<gene>
    <name evidence="2" type="ORF">B0H17DRAFT_1142417</name>
</gene>
<name>A0AAD7CXL7_MYCRO</name>
<evidence type="ECO:0000313" key="2">
    <source>
        <dbReference type="EMBL" id="KAJ7668288.1"/>
    </source>
</evidence>
<reference evidence="2" key="1">
    <citation type="submission" date="2023-03" db="EMBL/GenBank/DDBJ databases">
        <title>Massive genome expansion in bonnet fungi (Mycena s.s.) driven by repeated elements and novel gene families across ecological guilds.</title>
        <authorList>
            <consortium name="Lawrence Berkeley National Laboratory"/>
            <person name="Harder C.B."/>
            <person name="Miyauchi S."/>
            <person name="Viragh M."/>
            <person name="Kuo A."/>
            <person name="Thoen E."/>
            <person name="Andreopoulos B."/>
            <person name="Lu D."/>
            <person name="Skrede I."/>
            <person name="Drula E."/>
            <person name="Henrissat B."/>
            <person name="Morin E."/>
            <person name="Kohler A."/>
            <person name="Barry K."/>
            <person name="LaButti K."/>
            <person name="Morin E."/>
            <person name="Salamov A."/>
            <person name="Lipzen A."/>
            <person name="Mereny Z."/>
            <person name="Hegedus B."/>
            <person name="Baldrian P."/>
            <person name="Stursova M."/>
            <person name="Weitz H."/>
            <person name="Taylor A."/>
            <person name="Grigoriev I.V."/>
            <person name="Nagy L.G."/>
            <person name="Martin F."/>
            <person name="Kauserud H."/>
        </authorList>
    </citation>
    <scope>NUCLEOTIDE SEQUENCE</scope>
    <source>
        <strain evidence="2">CBHHK067</strain>
    </source>
</reference>
<keyword evidence="1" id="KW-1133">Transmembrane helix</keyword>
<keyword evidence="1" id="KW-0812">Transmembrane</keyword>
<evidence type="ECO:0000313" key="3">
    <source>
        <dbReference type="Proteomes" id="UP001221757"/>
    </source>
</evidence>
<dbReference type="AlphaFoldDB" id="A0AAD7CXL7"/>
<accession>A0AAD7CXL7</accession>
<dbReference type="EMBL" id="JARKIE010000194">
    <property type="protein sequence ID" value="KAJ7668288.1"/>
    <property type="molecule type" value="Genomic_DNA"/>
</dbReference>
<feature type="non-terminal residue" evidence="2">
    <location>
        <position position="1"/>
    </location>
</feature>
<sequence>LQPVNTGKSACKRACYYDPFKDLKMESVRPRPQTQRRCGQDIVRFYWRKKGKPDVFVGGVRAIRCREALEAWRYGSMTAAGNRQASGGGKGDIYGPYACHEGDTPETSKLCFAMQWTPTSWPSPVHGDLDMGEEDLKLGRGLTNSLAGYYPCIQLTKKNCGRNNYSFAYVRWGVVIETRPNTVCYVTAQVLLASFSIVFTGSSMGVMNTGQLCRAKVPTIRILRNLLELILQFVPGTLPEQMICYVFVADIILDPFFLIYYIWAPLRSASSCL</sequence>
<keyword evidence="3" id="KW-1185">Reference proteome</keyword>
<keyword evidence="1" id="KW-0472">Membrane</keyword>
<feature type="transmembrane region" description="Helical" evidence="1">
    <location>
        <begin position="242"/>
        <end position="263"/>
    </location>
</feature>